<dbReference type="EMBL" id="UGRI01000001">
    <property type="protein sequence ID" value="SUA24189.1"/>
    <property type="molecule type" value="Genomic_DNA"/>
</dbReference>
<accession>A0A378VYH9</accession>
<evidence type="ECO:0008006" key="3">
    <source>
        <dbReference type="Google" id="ProtNLM"/>
    </source>
</evidence>
<dbReference type="AlphaFoldDB" id="A0A378VYH9"/>
<sequence length="158" mass="17466">MPSEGSDGCRIKDDYVTRPFHYLSVLAAALLAGQAYAAGAADVELPKEVGKVLRKHRRYSEEEIKTNAHGLRQWANGSTGCLRCWAVKRLCRKGRRNGSGNLYADVGTHKIPEVAERALEMAVSLNAFEQAEMIYQKWRQIEPIPGEAQNGRGGCGTY</sequence>
<keyword evidence="1" id="KW-0732">Signal</keyword>
<evidence type="ECO:0000313" key="2">
    <source>
        <dbReference type="EMBL" id="SUA24189.1"/>
    </source>
</evidence>
<feature type="signal peptide" evidence="1">
    <location>
        <begin position="1"/>
        <end position="37"/>
    </location>
</feature>
<gene>
    <name evidence="2" type="ORF">NCTC11421_02184</name>
</gene>
<organism evidence="2">
    <name type="scientific">Neisseria gonorrhoeae</name>
    <dbReference type="NCBI Taxonomy" id="485"/>
    <lineage>
        <taxon>Bacteria</taxon>
        <taxon>Pseudomonadati</taxon>
        <taxon>Pseudomonadota</taxon>
        <taxon>Betaproteobacteria</taxon>
        <taxon>Neisseriales</taxon>
        <taxon>Neisseriaceae</taxon>
        <taxon>Neisseria</taxon>
    </lineage>
</organism>
<reference evidence="2" key="1">
    <citation type="submission" date="2018-06" db="EMBL/GenBank/DDBJ databases">
        <authorList>
            <consortium name="Pathogen Informatics"/>
            <person name="Doyle S."/>
        </authorList>
    </citation>
    <scope>NUCLEOTIDE SEQUENCE [LARGE SCALE GENOMIC DNA]</scope>
    <source>
        <strain evidence="2">NCTC11421</strain>
    </source>
</reference>
<protein>
    <recommendedName>
        <fullName evidence="3">Periplasmic protein</fullName>
    </recommendedName>
</protein>
<proteinExistence type="predicted"/>
<evidence type="ECO:0000256" key="1">
    <source>
        <dbReference type="SAM" id="SignalP"/>
    </source>
</evidence>
<feature type="chain" id="PRO_5016747081" description="Periplasmic protein" evidence="1">
    <location>
        <begin position="38"/>
        <end position="158"/>
    </location>
</feature>
<name>A0A378VYH9_NEIGO</name>